<dbReference type="GO" id="GO:0005929">
    <property type="term" value="C:cilium"/>
    <property type="evidence" value="ECO:0007669"/>
    <property type="project" value="TreeGrafter"/>
</dbReference>
<dbReference type="InterPro" id="IPR016024">
    <property type="entry name" value="ARM-type_fold"/>
</dbReference>
<sequence>MEGVALLLALCKTSPKLIATNIVQSFDYFVLRIVDSHKKVKQKALDVLVEIIALLKDALNPVIVALVEGITKNLSSKDPRVRAATVNALEESMAHLDKVSLMQEFCYQWSHVRGQALLDVTERITVLVEGVYGRSPEVVQCSTLPMLWSLLENKALPVRSANVRPVLTWLASALYEVMGTKLEKCAASQPPHVRENLSSILGW</sequence>
<dbReference type="AlphaFoldDB" id="A0A8C3U4J7"/>
<keyword evidence="2" id="KW-1185">Reference proteome</keyword>
<dbReference type="GO" id="GO:0008017">
    <property type="term" value="F:microtubule binding"/>
    <property type="evidence" value="ECO:0007669"/>
    <property type="project" value="TreeGrafter"/>
</dbReference>
<dbReference type="Gene3D" id="1.25.10.10">
    <property type="entry name" value="Leucine-rich Repeat Variant"/>
    <property type="match status" value="1"/>
</dbReference>
<evidence type="ECO:0000313" key="2">
    <source>
        <dbReference type="Proteomes" id="UP000694563"/>
    </source>
</evidence>
<dbReference type="Ensembl" id="ENSCUST00005009195.1">
    <property type="protein sequence ID" value="ENSCUSP00005008829.1"/>
    <property type="gene ID" value="ENSCUSG00005005587.1"/>
</dbReference>
<name>A0A8C3U4J7_CATUS</name>
<evidence type="ECO:0000313" key="1">
    <source>
        <dbReference type="Ensembl" id="ENSCUSP00005008829.1"/>
    </source>
</evidence>
<proteinExistence type="predicted"/>
<reference evidence="1" key="2">
    <citation type="submission" date="2025-08" db="UniProtKB">
        <authorList>
            <consortium name="Ensembl"/>
        </authorList>
    </citation>
    <scope>IDENTIFICATION</scope>
</reference>
<dbReference type="Proteomes" id="UP000694563">
    <property type="component" value="Chromosome 7"/>
</dbReference>
<dbReference type="InterPro" id="IPR011989">
    <property type="entry name" value="ARM-like"/>
</dbReference>
<dbReference type="SUPFAM" id="SSF48371">
    <property type="entry name" value="ARM repeat"/>
    <property type="match status" value="1"/>
</dbReference>
<reference evidence="1" key="3">
    <citation type="submission" date="2025-09" db="UniProtKB">
        <authorList>
            <consortium name="Ensembl"/>
        </authorList>
    </citation>
    <scope>IDENTIFICATION</scope>
</reference>
<dbReference type="PANTHER" id="PTHR21567:SF42">
    <property type="entry name" value="TOG ARRAY REGULATOR OF AXONEMAL MICROTUBULES PROTEIN 2"/>
    <property type="match status" value="1"/>
</dbReference>
<organism evidence="1 2">
    <name type="scientific">Catharus ustulatus</name>
    <name type="common">Russet-backed thrush</name>
    <name type="synonym">Hylocichla ustulatus</name>
    <dbReference type="NCBI Taxonomy" id="91951"/>
    <lineage>
        <taxon>Eukaryota</taxon>
        <taxon>Metazoa</taxon>
        <taxon>Chordata</taxon>
        <taxon>Craniata</taxon>
        <taxon>Vertebrata</taxon>
        <taxon>Euteleostomi</taxon>
        <taxon>Archelosauria</taxon>
        <taxon>Archosauria</taxon>
        <taxon>Dinosauria</taxon>
        <taxon>Saurischia</taxon>
        <taxon>Theropoda</taxon>
        <taxon>Coelurosauria</taxon>
        <taxon>Aves</taxon>
        <taxon>Neognathae</taxon>
        <taxon>Neoaves</taxon>
        <taxon>Telluraves</taxon>
        <taxon>Australaves</taxon>
        <taxon>Passeriformes</taxon>
        <taxon>Turdidae</taxon>
        <taxon>Catharus</taxon>
    </lineage>
</organism>
<accession>A0A8C3U4J7</accession>
<reference evidence="1" key="1">
    <citation type="submission" date="2020-10" db="EMBL/GenBank/DDBJ databases">
        <title>Catharus ustulatus (Swainson's thrush) genome, bCatUst1, primary haplotype v2.</title>
        <authorList>
            <person name="Delmore K."/>
            <person name="Vafadar M."/>
            <person name="Formenti G."/>
            <person name="Chow W."/>
            <person name="Pelan S."/>
            <person name="Howe K."/>
            <person name="Rhie A."/>
            <person name="Mountcastle J."/>
            <person name="Haase B."/>
            <person name="Fedrigo O."/>
            <person name="Jarvis E.D."/>
        </authorList>
    </citation>
    <scope>NUCLEOTIDE SEQUENCE [LARGE SCALE GENOMIC DNA]</scope>
</reference>
<protein>
    <recommendedName>
        <fullName evidence="3">TOG domain-containing protein</fullName>
    </recommendedName>
</protein>
<dbReference type="PANTHER" id="PTHR21567">
    <property type="entry name" value="CLASP"/>
    <property type="match status" value="1"/>
</dbReference>
<dbReference type="GO" id="GO:0000226">
    <property type="term" value="P:microtubule cytoskeleton organization"/>
    <property type="evidence" value="ECO:0007669"/>
    <property type="project" value="TreeGrafter"/>
</dbReference>
<evidence type="ECO:0008006" key="3">
    <source>
        <dbReference type="Google" id="ProtNLM"/>
    </source>
</evidence>
<dbReference type="GO" id="GO:0005881">
    <property type="term" value="C:cytoplasmic microtubule"/>
    <property type="evidence" value="ECO:0007669"/>
    <property type="project" value="TreeGrafter"/>
</dbReference>